<dbReference type="SUPFAM" id="SSF48371">
    <property type="entry name" value="ARM repeat"/>
    <property type="match status" value="1"/>
</dbReference>
<reference evidence="1 2" key="1">
    <citation type="journal article" date="2017" name="Genome Announc.">
        <title>Draft Genome Sequences of Salinivibrio proteolyticus, Salinivibrio sharmensis, Salinivibrio siamensis, Salinivibrio costicola subsp. alcaliphilus, Salinivibrio costicola subsp. vallismortis, and 29 New Isolates Belonging to the Genus Salinivibrio.</title>
        <authorList>
            <person name="Lopez-Hermoso C."/>
            <person name="de la Haba R.R."/>
            <person name="Sanchez-Porro C."/>
            <person name="Bayliss S.C."/>
            <person name="Feil E.J."/>
            <person name="Ventosa A."/>
        </authorList>
    </citation>
    <scope>NUCLEOTIDE SEQUENCE [LARGE SCALE GENOMIC DNA]</scope>
    <source>
        <strain evidence="1 2">IC202</strain>
    </source>
</reference>
<gene>
    <name evidence="1" type="ORF">BZG09_16685</name>
</gene>
<dbReference type="AlphaFoldDB" id="A0AB36JW95"/>
<sequence length="202" mass="22907">MDAVSKGLFQSGPITAKEAAKLAGNFSTPENDHLYKTLIEAYTFWIENEEPYPTKGGTVPDSPREELLTILLDMKKPSDNDLMGFLSDPRRDVRDVAEKYLVTRIDEDTSLREKLISATSEEIIDPIYLSKTIKNNTAFSPLQVDSICEMINHENSKVKYAAFNILHTNHVSNEMLRKWLKVAMKDGNDEIRESAVLLESRL</sequence>
<accession>A0AB36JW95</accession>
<proteinExistence type="predicted"/>
<name>A0AB36JW95_9GAMM</name>
<dbReference type="Proteomes" id="UP000188726">
    <property type="component" value="Unassembled WGS sequence"/>
</dbReference>
<evidence type="ECO:0000313" key="1">
    <source>
        <dbReference type="EMBL" id="OOE39940.1"/>
    </source>
</evidence>
<dbReference type="InterPro" id="IPR011989">
    <property type="entry name" value="ARM-like"/>
</dbReference>
<evidence type="ECO:0008006" key="3">
    <source>
        <dbReference type="Google" id="ProtNLM"/>
    </source>
</evidence>
<dbReference type="InterPro" id="IPR016024">
    <property type="entry name" value="ARM-type_fold"/>
</dbReference>
<evidence type="ECO:0000313" key="2">
    <source>
        <dbReference type="Proteomes" id="UP000188726"/>
    </source>
</evidence>
<comment type="caution">
    <text evidence="1">The sequence shown here is derived from an EMBL/GenBank/DDBJ whole genome shotgun (WGS) entry which is preliminary data.</text>
</comment>
<organism evidence="1 2">
    <name type="scientific">Salinivibrio kushneri</name>
    <dbReference type="NCBI Taxonomy" id="1908198"/>
    <lineage>
        <taxon>Bacteria</taxon>
        <taxon>Pseudomonadati</taxon>
        <taxon>Pseudomonadota</taxon>
        <taxon>Gammaproteobacteria</taxon>
        <taxon>Vibrionales</taxon>
        <taxon>Vibrionaceae</taxon>
        <taxon>Salinivibrio</taxon>
    </lineage>
</organism>
<protein>
    <recommendedName>
        <fullName evidence="3">HEAT repeat domain-containing protein</fullName>
    </recommendedName>
</protein>
<dbReference type="Gene3D" id="1.25.10.10">
    <property type="entry name" value="Leucine-rich Repeat Variant"/>
    <property type="match status" value="1"/>
</dbReference>
<dbReference type="EMBL" id="MUEO01000083">
    <property type="protein sequence ID" value="OOE39940.1"/>
    <property type="molecule type" value="Genomic_DNA"/>
</dbReference>